<accession>A0A3L9Y9B7</accession>
<dbReference type="GO" id="GO:0032453">
    <property type="term" value="F:histone H3K4 demethylase activity"/>
    <property type="evidence" value="ECO:0007669"/>
    <property type="project" value="TreeGrafter"/>
</dbReference>
<evidence type="ECO:0000256" key="3">
    <source>
        <dbReference type="ARBA" id="ARBA00023004"/>
    </source>
</evidence>
<feature type="domain" description="JmjC" evidence="5">
    <location>
        <begin position="133"/>
        <end position="275"/>
    </location>
</feature>
<dbReference type="AlphaFoldDB" id="A0A3L9Y9B7"/>
<keyword evidence="2" id="KW-0479">Metal-binding</keyword>
<evidence type="ECO:0000259" key="5">
    <source>
        <dbReference type="PROSITE" id="PS51184"/>
    </source>
</evidence>
<dbReference type="PANTHER" id="PTHR13096:SF9">
    <property type="entry name" value="BIFUNCTIONAL LYSINE-SPECIFIC DEMETHYLASE AND HISTIDYL-HYDROXYLASE"/>
    <property type="match status" value="1"/>
</dbReference>
<evidence type="ECO:0000256" key="1">
    <source>
        <dbReference type="ARBA" id="ARBA00001954"/>
    </source>
</evidence>
<dbReference type="PROSITE" id="PS51184">
    <property type="entry name" value="JMJC"/>
    <property type="match status" value="1"/>
</dbReference>
<dbReference type="PANTHER" id="PTHR13096">
    <property type="entry name" value="MINA53 MYC INDUCED NUCLEAR ANTIGEN"/>
    <property type="match status" value="1"/>
</dbReference>
<keyword evidence="7" id="KW-1185">Reference proteome</keyword>
<evidence type="ECO:0000313" key="7">
    <source>
        <dbReference type="Proteomes" id="UP000281343"/>
    </source>
</evidence>
<comment type="cofactor">
    <cofactor evidence="1">
        <name>Fe(2+)</name>
        <dbReference type="ChEBI" id="CHEBI:29033"/>
    </cofactor>
</comment>
<protein>
    <recommendedName>
        <fullName evidence="5">JmjC domain-containing protein</fullName>
    </recommendedName>
</protein>
<reference evidence="6 7" key="1">
    <citation type="submission" date="2018-10" db="EMBL/GenBank/DDBJ databases">
        <authorList>
            <person name="Jung H.S."/>
            <person name="Jeon C.O."/>
        </authorList>
    </citation>
    <scope>NUCLEOTIDE SEQUENCE [LARGE SCALE GENOMIC DNA]</scope>
    <source>
        <strain evidence="6 7">MA-7-27</strain>
    </source>
</reference>
<comment type="caution">
    <text evidence="6">The sequence shown here is derived from an EMBL/GenBank/DDBJ whole genome shotgun (WGS) entry which is preliminary data.</text>
</comment>
<dbReference type="Proteomes" id="UP000281343">
    <property type="component" value="Unassembled WGS sequence"/>
</dbReference>
<feature type="compositionally biased region" description="Polar residues" evidence="4">
    <location>
        <begin position="89"/>
        <end position="100"/>
    </location>
</feature>
<evidence type="ECO:0000256" key="2">
    <source>
        <dbReference type="ARBA" id="ARBA00022723"/>
    </source>
</evidence>
<sequence>MAHKRTHMTKPDFGFDRAISPVTRDQFFTDYFEKKHLVVKRGQPDYYSHLLSFGQIDHVVTTMGLYAPEITVTKSDAHGHDTDHDSAPARTSTDADTNTGGDHGASQIQPADYTYESGYIDPVRVAQLFADGATVILSGLHERLPQLGQFCRALESVMSCRVQTNIYMTPTQSQGFNPHYDSHDVLVLQVEGTKEWRIYDTPLELPMASQGFTPDAVPIGAETDRFTLEPGDMCYIPRGLAHDAVATDQTSLHITTGLMVRTWADLMAEAVGVMAHKDPVFRRALPPGHAGPGFDPAPHEQTFRDLMTRLTETAPFEALLGGFKQDFISNRVPRVEGQLAQVARLGEMTVDSIVGARPDLVYDIAVMGAEDGKDPVISVLCYGSEISLPSHAETALRFALSTPSFRVGDMAGDLDDAGKLVLARRLLREGLLMLH</sequence>
<dbReference type="EMBL" id="RCNT01000003">
    <property type="protein sequence ID" value="RMA42666.1"/>
    <property type="molecule type" value="Genomic_DNA"/>
</dbReference>
<name>A0A3L9Y9B7_9RHOB</name>
<dbReference type="InterPro" id="IPR039994">
    <property type="entry name" value="NO66-like"/>
</dbReference>
<dbReference type="InterPro" id="IPR003347">
    <property type="entry name" value="JmjC_dom"/>
</dbReference>
<evidence type="ECO:0000313" key="6">
    <source>
        <dbReference type="EMBL" id="RMA42666.1"/>
    </source>
</evidence>
<dbReference type="SUPFAM" id="SSF51197">
    <property type="entry name" value="Clavaminate synthase-like"/>
    <property type="match status" value="1"/>
</dbReference>
<dbReference type="GO" id="GO:0046872">
    <property type="term" value="F:metal ion binding"/>
    <property type="evidence" value="ECO:0007669"/>
    <property type="project" value="UniProtKB-KW"/>
</dbReference>
<proteinExistence type="predicted"/>
<dbReference type="GO" id="GO:0051864">
    <property type="term" value="F:histone H3K36 demethylase activity"/>
    <property type="evidence" value="ECO:0007669"/>
    <property type="project" value="TreeGrafter"/>
</dbReference>
<feature type="region of interest" description="Disordered" evidence="4">
    <location>
        <begin position="75"/>
        <end position="109"/>
    </location>
</feature>
<dbReference type="Gene3D" id="2.60.120.650">
    <property type="entry name" value="Cupin"/>
    <property type="match status" value="1"/>
</dbReference>
<gene>
    <name evidence="6" type="ORF">D9R08_07685</name>
</gene>
<keyword evidence="3" id="KW-0408">Iron</keyword>
<dbReference type="Pfam" id="PF08007">
    <property type="entry name" value="JmjC_2"/>
    <property type="match status" value="1"/>
</dbReference>
<feature type="compositionally biased region" description="Basic and acidic residues" evidence="4">
    <location>
        <begin position="75"/>
        <end position="87"/>
    </location>
</feature>
<organism evidence="6 7">
    <name type="scientific">Rhodophyticola porphyridii</name>
    <dbReference type="NCBI Taxonomy" id="1852017"/>
    <lineage>
        <taxon>Bacteria</taxon>
        <taxon>Pseudomonadati</taxon>
        <taxon>Pseudomonadota</taxon>
        <taxon>Alphaproteobacteria</taxon>
        <taxon>Rhodobacterales</taxon>
        <taxon>Roseobacteraceae</taxon>
        <taxon>Rhodophyticola</taxon>
    </lineage>
</organism>
<evidence type="ECO:0000256" key="4">
    <source>
        <dbReference type="SAM" id="MobiDB-lite"/>
    </source>
</evidence>